<dbReference type="CDD" id="cd10941">
    <property type="entry name" value="CE4_PuuE_HpPgdA_like_2"/>
    <property type="match status" value="1"/>
</dbReference>
<dbReference type="Gene3D" id="3.20.20.370">
    <property type="entry name" value="Glycoside hydrolase/deacetylase"/>
    <property type="match status" value="1"/>
</dbReference>
<evidence type="ECO:0000313" key="6">
    <source>
        <dbReference type="EMBL" id="MBB4630662.1"/>
    </source>
</evidence>
<comment type="caution">
    <text evidence="6">The sequence shown here is derived from an EMBL/GenBank/DDBJ whole genome shotgun (WGS) entry which is preliminary data.</text>
</comment>
<organism evidence="6 7">
    <name type="scientific">Sphingosinicella soli</name>
    <dbReference type="NCBI Taxonomy" id="333708"/>
    <lineage>
        <taxon>Bacteria</taxon>
        <taxon>Pseudomonadati</taxon>
        <taxon>Pseudomonadota</taxon>
        <taxon>Alphaproteobacteria</taxon>
        <taxon>Sphingomonadales</taxon>
        <taxon>Sphingosinicellaceae</taxon>
        <taxon>Sphingosinicella</taxon>
    </lineage>
</organism>
<dbReference type="RefSeq" id="WP_184063920.1">
    <property type="nucleotide sequence ID" value="NZ_JACHNZ010000001.1"/>
</dbReference>
<sequence>MSGAVANRGVCNAMSVDVEEHFQVGAFENTIRREDWPRWESRVVRNTERALQLFADKGVSATFFTLGWVAQREPGLIRRIVEGGHEIANHGYAHDRVHTFTPESFRADIRKARALIEDAAGAQVKGYRAPSFSIGSGNRWALEVLAEEGYAYSSSVAPIRHDHYGWPEAPRFPHTPIAGSDMIEVPVTTVEYAGRRMACGGGGFFRLLPYGLSEWAIDRVNCIEGEATVFYFHPWEIDPEQPAVPGAPLKSRIRHYTNLDVMEAKLARLLDRFRWDRMDRVFLGRETLKAAA</sequence>
<evidence type="ECO:0000256" key="1">
    <source>
        <dbReference type="ARBA" id="ARBA00003236"/>
    </source>
</evidence>
<dbReference type="NCBIfam" id="TIGR03006">
    <property type="entry name" value="pepcterm_polyde"/>
    <property type="match status" value="1"/>
</dbReference>
<proteinExistence type="inferred from homology"/>
<reference evidence="6 7" key="1">
    <citation type="submission" date="2020-08" db="EMBL/GenBank/DDBJ databases">
        <title>Genomic Encyclopedia of Type Strains, Phase IV (KMG-IV): sequencing the most valuable type-strain genomes for metagenomic binning, comparative biology and taxonomic classification.</title>
        <authorList>
            <person name="Goeker M."/>
        </authorList>
    </citation>
    <scope>NUCLEOTIDE SEQUENCE [LARGE SCALE GENOMIC DNA]</scope>
    <source>
        <strain evidence="6 7">DSM 17328</strain>
    </source>
</reference>
<gene>
    <name evidence="6" type="ORF">GGQ98_000263</name>
</gene>
<evidence type="ECO:0000256" key="2">
    <source>
        <dbReference type="ARBA" id="ARBA00010973"/>
    </source>
</evidence>
<dbReference type="EMBL" id="JACHNZ010000001">
    <property type="protein sequence ID" value="MBB4630662.1"/>
    <property type="molecule type" value="Genomic_DNA"/>
</dbReference>
<dbReference type="InterPro" id="IPR022560">
    <property type="entry name" value="DUF3473"/>
</dbReference>
<dbReference type="InterPro" id="IPR014344">
    <property type="entry name" value="XrtA_polysacc_deacetyl"/>
</dbReference>
<evidence type="ECO:0000313" key="7">
    <source>
        <dbReference type="Proteomes" id="UP000566324"/>
    </source>
</evidence>
<dbReference type="InterPro" id="IPR011330">
    <property type="entry name" value="Glyco_hydro/deAcase_b/a-brl"/>
</dbReference>
<dbReference type="GO" id="GO:0016810">
    <property type="term" value="F:hydrolase activity, acting on carbon-nitrogen (but not peptide) bonds"/>
    <property type="evidence" value="ECO:0007669"/>
    <property type="project" value="InterPro"/>
</dbReference>
<dbReference type="PROSITE" id="PS51677">
    <property type="entry name" value="NODB"/>
    <property type="match status" value="1"/>
</dbReference>
<dbReference type="SUPFAM" id="SSF88713">
    <property type="entry name" value="Glycoside hydrolase/deacetylase"/>
    <property type="match status" value="1"/>
</dbReference>
<dbReference type="PANTHER" id="PTHR47561:SF1">
    <property type="entry name" value="POLYSACCHARIDE DEACETYLASE FAMILY PROTEIN (AFU_ORTHOLOGUE AFUA_6G05030)"/>
    <property type="match status" value="1"/>
</dbReference>
<dbReference type="Proteomes" id="UP000566324">
    <property type="component" value="Unassembled WGS sequence"/>
</dbReference>
<name>A0A7W7B0D0_9SPHN</name>
<dbReference type="AlphaFoldDB" id="A0A7W7B0D0"/>
<comment type="function">
    <text evidence="1">Is involved in generating a small heat-stable compound (Nod), an acylated oligomer of N-acetylglucosamine, that stimulates mitosis in various plant protoplasts.</text>
</comment>
<evidence type="ECO:0000256" key="4">
    <source>
        <dbReference type="ARBA" id="ARBA00032976"/>
    </source>
</evidence>
<feature type="domain" description="NodB homology" evidence="5">
    <location>
        <begin position="25"/>
        <end position="292"/>
    </location>
</feature>
<dbReference type="PANTHER" id="PTHR47561">
    <property type="entry name" value="POLYSACCHARIDE DEACETYLASE FAMILY PROTEIN (AFU_ORTHOLOGUE AFUA_6G05030)"/>
    <property type="match status" value="1"/>
</dbReference>
<comment type="similarity">
    <text evidence="2">Belongs to the polysaccharide deacetylase family.</text>
</comment>
<accession>A0A7W7B0D0</accession>
<evidence type="ECO:0000256" key="3">
    <source>
        <dbReference type="ARBA" id="ARBA00020071"/>
    </source>
</evidence>
<protein>
    <recommendedName>
        <fullName evidence="3">Chitooligosaccharide deacetylase</fullName>
    </recommendedName>
    <alternativeName>
        <fullName evidence="4">Nodulation protein B</fullName>
    </alternativeName>
</protein>
<dbReference type="Pfam" id="PF01522">
    <property type="entry name" value="Polysacc_deac_1"/>
    <property type="match status" value="1"/>
</dbReference>
<dbReference type="GO" id="GO:0005975">
    <property type="term" value="P:carbohydrate metabolic process"/>
    <property type="evidence" value="ECO:0007669"/>
    <property type="project" value="InterPro"/>
</dbReference>
<dbReference type="InterPro" id="IPR045235">
    <property type="entry name" value="PuuE_HpPgdA-like"/>
</dbReference>
<dbReference type="Pfam" id="PF11959">
    <property type="entry name" value="DUF3473"/>
    <property type="match status" value="1"/>
</dbReference>
<dbReference type="InterPro" id="IPR002509">
    <property type="entry name" value="NODB_dom"/>
</dbReference>
<keyword evidence="7" id="KW-1185">Reference proteome</keyword>
<evidence type="ECO:0000259" key="5">
    <source>
        <dbReference type="PROSITE" id="PS51677"/>
    </source>
</evidence>